<feature type="domain" description="FAD/NAD(P)-binding" evidence="12">
    <location>
        <begin position="11"/>
        <end position="333"/>
    </location>
</feature>
<keyword evidence="3 10" id="KW-0285">Flavoprotein</keyword>
<dbReference type="PRINTS" id="PR00368">
    <property type="entry name" value="FADPNR"/>
</dbReference>
<evidence type="ECO:0000256" key="9">
    <source>
        <dbReference type="ARBA" id="ARBA00049187"/>
    </source>
</evidence>
<dbReference type="InterPro" id="IPR036188">
    <property type="entry name" value="FAD/NAD-bd_sf"/>
</dbReference>
<keyword evidence="8 10" id="KW-0676">Redox-active center</keyword>
<dbReference type="SUPFAM" id="SSF55424">
    <property type="entry name" value="FAD/NAD-linked reductases, dimerisation (C-terminal) domain"/>
    <property type="match status" value="1"/>
</dbReference>
<keyword evidence="4 10" id="KW-0274">FAD</keyword>
<dbReference type="Gene3D" id="3.30.390.30">
    <property type="match status" value="1"/>
</dbReference>
<evidence type="ECO:0000259" key="12">
    <source>
        <dbReference type="Pfam" id="PF07992"/>
    </source>
</evidence>
<dbReference type="InterPro" id="IPR050151">
    <property type="entry name" value="Class-I_Pyr_Nuc-Dis_Oxidored"/>
</dbReference>
<dbReference type="AlphaFoldDB" id="A0ABD5Q2W2"/>
<reference evidence="13 14" key="1">
    <citation type="journal article" date="2019" name="Int. J. Syst. Evol. Microbiol.">
        <title>The Global Catalogue of Microorganisms (GCM) 10K type strain sequencing project: providing services to taxonomists for standard genome sequencing and annotation.</title>
        <authorList>
            <consortium name="The Broad Institute Genomics Platform"/>
            <consortium name="The Broad Institute Genome Sequencing Center for Infectious Disease"/>
            <person name="Wu L."/>
            <person name="Ma J."/>
        </authorList>
    </citation>
    <scope>NUCLEOTIDE SEQUENCE [LARGE SCALE GENOMIC DNA]</scope>
    <source>
        <strain evidence="13 14">XZYJ18</strain>
    </source>
</reference>
<dbReference type="RefSeq" id="WP_254269256.1">
    <property type="nucleotide sequence ID" value="NZ_CP100400.1"/>
</dbReference>
<organism evidence="13 14">
    <name type="scientific">Halorussus aquaticus</name>
    <dbReference type="NCBI Taxonomy" id="2953748"/>
    <lineage>
        <taxon>Archaea</taxon>
        <taxon>Methanobacteriati</taxon>
        <taxon>Methanobacteriota</taxon>
        <taxon>Stenosarchaea group</taxon>
        <taxon>Halobacteria</taxon>
        <taxon>Halobacteriales</taxon>
        <taxon>Haladaptataceae</taxon>
        <taxon>Halorussus</taxon>
    </lineage>
</organism>
<evidence type="ECO:0000256" key="8">
    <source>
        <dbReference type="ARBA" id="ARBA00023284"/>
    </source>
</evidence>
<dbReference type="FunFam" id="3.30.390.30:FF:000001">
    <property type="entry name" value="Dihydrolipoyl dehydrogenase"/>
    <property type="match status" value="1"/>
</dbReference>
<name>A0ABD5Q2W2_9EURY</name>
<comment type="caution">
    <text evidence="13">The sequence shown here is derived from an EMBL/GenBank/DDBJ whole genome shotgun (WGS) entry which is preliminary data.</text>
</comment>
<dbReference type="Gene3D" id="3.50.50.60">
    <property type="entry name" value="FAD/NAD(P)-binding domain"/>
    <property type="match status" value="2"/>
</dbReference>
<evidence type="ECO:0000313" key="13">
    <source>
        <dbReference type="EMBL" id="MFC4825039.1"/>
    </source>
</evidence>
<evidence type="ECO:0000256" key="3">
    <source>
        <dbReference type="ARBA" id="ARBA00022630"/>
    </source>
</evidence>
<comment type="similarity">
    <text evidence="1 10">Belongs to the class-I pyridine nucleotide-disulfide oxidoreductase family.</text>
</comment>
<dbReference type="EC" id="1.8.1.4" evidence="2 10"/>
<dbReference type="InterPro" id="IPR001100">
    <property type="entry name" value="Pyr_nuc-diS_OxRdtase"/>
</dbReference>
<evidence type="ECO:0000256" key="4">
    <source>
        <dbReference type="ARBA" id="ARBA00022827"/>
    </source>
</evidence>
<evidence type="ECO:0000256" key="7">
    <source>
        <dbReference type="ARBA" id="ARBA00023157"/>
    </source>
</evidence>
<dbReference type="Pfam" id="PF02852">
    <property type="entry name" value="Pyr_redox_dim"/>
    <property type="match status" value="1"/>
</dbReference>
<feature type="domain" description="Pyridine nucleotide-disulphide oxidoreductase dimerisation" evidence="11">
    <location>
        <begin position="352"/>
        <end position="461"/>
    </location>
</feature>
<dbReference type="PANTHER" id="PTHR22912">
    <property type="entry name" value="DISULFIDE OXIDOREDUCTASE"/>
    <property type="match status" value="1"/>
</dbReference>
<dbReference type="SUPFAM" id="SSF51905">
    <property type="entry name" value="FAD/NAD(P)-binding domain"/>
    <property type="match status" value="1"/>
</dbReference>
<dbReference type="InterPro" id="IPR004099">
    <property type="entry name" value="Pyr_nucl-diS_OxRdtase_dimer"/>
</dbReference>
<dbReference type="GO" id="GO:0004148">
    <property type="term" value="F:dihydrolipoyl dehydrogenase (NADH) activity"/>
    <property type="evidence" value="ECO:0007669"/>
    <property type="project" value="UniProtKB-EC"/>
</dbReference>
<protein>
    <recommendedName>
        <fullName evidence="2 10">Dihydrolipoyl dehydrogenase</fullName>
        <ecNumber evidence="2 10">1.8.1.4</ecNumber>
    </recommendedName>
</protein>
<dbReference type="EMBL" id="JBHSHT010000001">
    <property type="protein sequence ID" value="MFC4825039.1"/>
    <property type="molecule type" value="Genomic_DNA"/>
</dbReference>
<sequence>MVVGDISTGTDVLVIGAGPGGYVAAIRAGQLDLDVTLVEKDAYGGTCLNYGCIPSKAMITASDLAHEAGHAEEMGIYADPEVEMDEMVGWKDGVVDQLTGGVEKLAKANGVELMEGRAEFADENKARVVHSGGGQGSETVEFEHAIVSTGSRPIEVPGFDFGDDPVLDSRQALALDEIPESLVIVGAGYIGMELAGVFAKLGTDVTIVEMLDSVLPGYEDDLARPVKKKAEELGVDFHFGEAASGWEESGDGITVTTENEEGTVSEFGAEKVMVAVGREPVTDTLELDNAGVETDEDGFIPTDDRARTNVEHIHAIGDVSGEPMLAHVASKEGQVAAEVIAGEPSALDYQAVPAAVFTDPEIGTVGMTETEAEEEGFEPVVGKFPFNASGRALTTGHADGFVRIVADEPSGFLLGAQIVGPEASELIAELGLAIEMGATLEDVAATIHTHPTLSEAVMEAAENALGHAIHTLNR</sequence>
<evidence type="ECO:0000256" key="1">
    <source>
        <dbReference type="ARBA" id="ARBA00007532"/>
    </source>
</evidence>
<dbReference type="InterPro" id="IPR016156">
    <property type="entry name" value="FAD/NAD-linked_Rdtase_dimer_sf"/>
</dbReference>
<dbReference type="Proteomes" id="UP001595945">
    <property type="component" value="Unassembled WGS sequence"/>
</dbReference>
<evidence type="ECO:0000259" key="11">
    <source>
        <dbReference type="Pfam" id="PF02852"/>
    </source>
</evidence>
<dbReference type="InterPro" id="IPR006258">
    <property type="entry name" value="Lipoamide_DH"/>
</dbReference>
<keyword evidence="6 10" id="KW-0520">NAD</keyword>
<comment type="catalytic activity">
    <reaction evidence="9 10">
        <text>N(6)-[(R)-dihydrolipoyl]-L-lysyl-[protein] + NAD(+) = N(6)-[(R)-lipoyl]-L-lysyl-[protein] + NADH + H(+)</text>
        <dbReference type="Rhea" id="RHEA:15045"/>
        <dbReference type="Rhea" id="RHEA-COMP:10474"/>
        <dbReference type="Rhea" id="RHEA-COMP:10475"/>
        <dbReference type="ChEBI" id="CHEBI:15378"/>
        <dbReference type="ChEBI" id="CHEBI:57540"/>
        <dbReference type="ChEBI" id="CHEBI:57945"/>
        <dbReference type="ChEBI" id="CHEBI:83099"/>
        <dbReference type="ChEBI" id="CHEBI:83100"/>
        <dbReference type="EC" id="1.8.1.4"/>
    </reaction>
</comment>
<evidence type="ECO:0000256" key="6">
    <source>
        <dbReference type="ARBA" id="ARBA00023027"/>
    </source>
</evidence>
<dbReference type="InterPro" id="IPR012999">
    <property type="entry name" value="Pyr_OxRdtase_I_AS"/>
</dbReference>
<dbReference type="NCBIfam" id="TIGR01350">
    <property type="entry name" value="lipoamide_DH"/>
    <property type="match status" value="1"/>
</dbReference>
<dbReference type="PRINTS" id="PR00411">
    <property type="entry name" value="PNDRDTASEI"/>
</dbReference>
<dbReference type="PROSITE" id="PS00076">
    <property type="entry name" value="PYRIDINE_REDOX_1"/>
    <property type="match status" value="1"/>
</dbReference>
<comment type="cofactor">
    <cofactor evidence="10">
        <name>FAD</name>
        <dbReference type="ChEBI" id="CHEBI:57692"/>
    </cofactor>
    <text evidence="10">Binds 1 FAD per subunit.</text>
</comment>
<dbReference type="Pfam" id="PF07992">
    <property type="entry name" value="Pyr_redox_2"/>
    <property type="match status" value="1"/>
</dbReference>
<evidence type="ECO:0000256" key="5">
    <source>
        <dbReference type="ARBA" id="ARBA00023002"/>
    </source>
</evidence>
<evidence type="ECO:0000313" key="14">
    <source>
        <dbReference type="Proteomes" id="UP001595945"/>
    </source>
</evidence>
<keyword evidence="7" id="KW-1015">Disulfide bond</keyword>
<gene>
    <name evidence="13" type="primary">lpdA</name>
    <name evidence="13" type="ORF">ACFO9K_12295</name>
</gene>
<dbReference type="PIRSF" id="PIRSF000350">
    <property type="entry name" value="Mercury_reductase_MerA"/>
    <property type="match status" value="1"/>
</dbReference>
<evidence type="ECO:0000256" key="10">
    <source>
        <dbReference type="RuleBase" id="RU003692"/>
    </source>
</evidence>
<dbReference type="PANTHER" id="PTHR22912:SF160">
    <property type="entry name" value="DIHYDROLIPOYL DEHYDROGENASE"/>
    <property type="match status" value="1"/>
</dbReference>
<comment type="miscellaneous">
    <text evidence="10">The active site is a redox-active disulfide bond.</text>
</comment>
<keyword evidence="5 10" id="KW-0560">Oxidoreductase</keyword>
<dbReference type="GeneID" id="73044258"/>
<accession>A0ABD5Q2W2</accession>
<keyword evidence="14" id="KW-1185">Reference proteome</keyword>
<dbReference type="InterPro" id="IPR023753">
    <property type="entry name" value="FAD/NAD-binding_dom"/>
</dbReference>
<evidence type="ECO:0000256" key="2">
    <source>
        <dbReference type="ARBA" id="ARBA00012608"/>
    </source>
</evidence>
<proteinExistence type="inferred from homology"/>